<evidence type="ECO:0000256" key="1">
    <source>
        <dbReference type="ARBA" id="ARBA00006612"/>
    </source>
</evidence>
<evidence type="ECO:0000256" key="5">
    <source>
        <dbReference type="ARBA" id="ARBA00023204"/>
    </source>
</evidence>
<evidence type="ECO:0000256" key="2">
    <source>
        <dbReference type="ARBA" id="ARBA00016400"/>
    </source>
</evidence>
<feature type="region of interest" description="Disordered" evidence="6">
    <location>
        <begin position="84"/>
        <end position="123"/>
    </location>
</feature>
<dbReference type="GO" id="GO:0046982">
    <property type="term" value="F:protein heterodimerization activity"/>
    <property type="evidence" value="ECO:0007669"/>
    <property type="project" value="InterPro"/>
</dbReference>
<dbReference type="Ensembl" id="ENSSFOT00015069467.1">
    <property type="protein sequence ID" value="ENSSFOP00015077646.1"/>
    <property type="gene ID" value="ENSSFOG00015026443.1"/>
</dbReference>
<dbReference type="GO" id="GO:0003677">
    <property type="term" value="F:DNA binding"/>
    <property type="evidence" value="ECO:0007669"/>
    <property type="project" value="UniProtKB-KW"/>
</dbReference>
<dbReference type="CDD" id="cd22919">
    <property type="entry name" value="HFD_CENP-S"/>
    <property type="match status" value="1"/>
</dbReference>
<dbReference type="Proteomes" id="UP000694397">
    <property type="component" value="Chromosome 22"/>
</dbReference>
<keyword evidence="4" id="KW-0238">DNA-binding</keyword>
<dbReference type="Pfam" id="PF15630">
    <property type="entry name" value="CENP-S"/>
    <property type="match status" value="1"/>
</dbReference>
<dbReference type="GO" id="GO:0006281">
    <property type="term" value="P:DNA repair"/>
    <property type="evidence" value="ECO:0007669"/>
    <property type="project" value="UniProtKB-KW"/>
</dbReference>
<proteinExistence type="inferred from homology"/>
<dbReference type="InterPro" id="IPR009072">
    <property type="entry name" value="Histone-fold"/>
</dbReference>
<keyword evidence="8" id="KW-1185">Reference proteome</keyword>
<dbReference type="OrthoDB" id="1872155at2759"/>
<protein>
    <recommendedName>
        <fullName evidence="2">Centromere protein S</fullName>
    </recommendedName>
</protein>
<dbReference type="InterPro" id="IPR029003">
    <property type="entry name" value="CENP-S/Mhf1"/>
</dbReference>
<reference evidence="7" key="2">
    <citation type="submission" date="2025-08" db="UniProtKB">
        <authorList>
            <consortium name="Ensembl"/>
        </authorList>
    </citation>
    <scope>IDENTIFICATION</scope>
</reference>
<gene>
    <name evidence="7" type="primary">CENPS</name>
</gene>
<dbReference type="PANTHER" id="PTHR22980:SF0">
    <property type="entry name" value="CENTROMERE PROTEIN S"/>
    <property type="match status" value="1"/>
</dbReference>
<organism evidence="7 8">
    <name type="scientific">Scleropages formosus</name>
    <name type="common">Asian bonytongue</name>
    <name type="synonym">Osteoglossum formosum</name>
    <dbReference type="NCBI Taxonomy" id="113540"/>
    <lineage>
        <taxon>Eukaryota</taxon>
        <taxon>Metazoa</taxon>
        <taxon>Chordata</taxon>
        <taxon>Craniata</taxon>
        <taxon>Vertebrata</taxon>
        <taxon>Euteleostomi</taxon>
        <taxon>Actinopterygii</taxon>
        <taxon>Neopterygii</taxon>
        <taxon>Teleostei</taxon>
        <taxon>Osteoglossocephala</taxon>
        <taxon>Osteoglossomorpha</taxon>
        <taxon>Osteoglossiformes</taxon>
        <taxon>Osteoglossidae</taxon>
        <taxon>Scleropages</taxon>
    </lineage>
</organism>
<dbReference type="AlphaFoldDB" id="A0A8C9WLD2"/>
<reference evidence="7" key="3">
    <citation type="submission" date="2025-09" db="UniProtKB">
        <authorList>
            <consortium name="Ensembl"/>
        </authorList>
    </citation>
    <scope>IDENTIFICATION</scope>
</reference>
<dbReference type="GO" id="GO:0031297">
    <property type="term" value="P:replication fork processing"/>
    <property type="evidence" value="ECO:0007669"/>
    <property type="project" value="TreeGrafter"/>
</dbReference>
<keyword evidence="5" id="KW-0234">DNA repair</keyword>
<evidence type="ECO:0000313" key="7">
    <source>
        <dbReference type="Ensembl" id="ENSSFOP00015077646.1"/>
    </source>
</evidence>
<dbReference type="PANTHER" id="PTHR22980">
    <property type="entry name" value="CORTISTATIN"/>
    <property type="match status" value="1"/>
</dbReference>
<name>A0A8C9WLD2_SCLFO</name>
<dbReference type="GeneTree" id="ENSGT00510000048007"/>
<keyword evidence="3" id="KW-0227">DNA damage</keyword>
<dbReference type="Gene3D" id="1.10.20.10">
    <property type="entry name" value="Histone, subunit A"/>
    <property type="match status" value="1"/>
</dbReference>
<accession>A0A8C9WLD2</accession>
<comment type="similarity">
    <text evidence="1">Belongs to the TAF9 family. CENP-S/MHF1 subfamily.</text>
</comment>
<sequence length="123" mass="14199">MDEDFSLHQRLKAALHFTVGRLCEDIGGDGGKRFNKEVLAAIAETTYRQCGLFHSHLRHAKRTTVNSEDVKLVARRSTALYNHITRRSEELASTNQEQKERRKKNTGKRKSEDEETSVKRNKM</sequence>
<evidence type="ECO:0000256" key="4">
    <source>
        <dbReference type="ARBA" id="ARBA00023125"/>
    </source>
</evidence>
<evidence type="ECO:0000313" key="8">
    <source>
        <dbReference type="Proteomes" id="UP000694397"/>
    </source>
</evidence>
<dbReference type="SUPFAM" id="SSF47113">
    <property type="entry name" value="Histone-fold"/>
    <property type="match status" value="1"/>
</dbReference>
<feature type="compositionally biased region" description="Basic and acidic residues" evidence="6">
    <location>
        <begin position="109"/>
        <end position="123"/>
    </location>
</feature>
<evidence type="ECO:0000256" key="3">
    <source>
        <dbReference type="ARBA" id="ARBA00022763"/>
    </source>
</evidence>
<evidence type="ECO:0000256" key="6">
    <source>
        <dbReference type="SAM" id="MobiDB-lite"/>
    </source>
</evidence>
<dbReference type="GO" id="GO:0000712">
    <property type="term" value="P:resolution of meiotic recombination intermediates"/>
    <property type="evidence" value="ECO:0007669"/>
    <property type="project" value="TreeGrafter"/>
</dbReference>
<dbReference type="GO" id="GO:0071821">
    <property type="term" value="C:FANCM-MHF complex"/>
    <property type="evidence" value="ECO:0007669"/>
    <property type="project" value="InterPro"/>
</dbReference>
<dbReference type="GO" id="GO:0003682">
    <property type="term" value="F:chromatin binding"/>
    <property type="evidence" value="ECO:0007669"/>
    <property type="project" value="TreeGrafter"/>
</dbReference>
<reference evidence="7 8" key="1">
    <citation type="submission" date="2019-04" db="EMBL/GenBank/DDBJ databases">
        <authorList>
            <consortium name="Wellcome Sanger Institute Data Sharing"/>
        </authorList>
    </citation>
    <scope>NUCLEOTIDE SEQUENCE [LARGE SCALE GENOMIC DNA]</scope>
</reference>